<dbReference type="Gene3D" id="2.30.29.30">
    <property type="entry name" value="Pleckstrin-homology domain (PH domain)/Phosphotyrosine-binding domain (PTB)"/>
    <property type="match status" value="1"/>
</dbReference>
<feature type="compositionally biased region" description="Polar residues" evidence="1">
    <location>
        <begin position="179"/>
        <end position="189"/>
    </location>
</feature>
<evidence type="ECO:0000313" key="3">
    <source>
        <dbReference type="Proteomes" id="UP000095751"/>
    </source>
</evidence>
<feature type="compositionally biased region" description="Basic and acidic residues" evidence="1">
    <location>
        <begin position="190"/>
        <end position="204"/>
    </location>
</feature>
<name>A0A1E7ETT8_9STRA</name>
<evidence type="ECO:0000313" key="2">
    <source>
        <dbReference type="EMBL" id="OEU09204.1"/>
    </source>
</evidence>
<feature type="region of interest" description="Disordered" evidence="1">
    <location>
        <begin position="166"/>
        <end position="206"/>
    </location>
</feature>
<feature type="region of interest" description="Disordered" evidence="1">
    <location>
        <begin position="57"/>
        <end position="76"/>
    </location>
</feature>
<gene>
    <name evidence="2" type="ORF">FRACYDRAFT_248538</name>
</gene>
<feature type="compositionally biased region" description="Low complexity" evidence="1">
    <location>
        <begin position="166"/>
        <end position="178"/>
    </location>
</feature>
<evidence type="ECO:0000256" key="1">
    <source>
        <dbReference type="SAM" id="MobiDB-lite"/>
    </source>
</evidence>
<dbReference type="InterPro" id="IPR011993">
    <property type="entry name" value="PH-like_dom_sf"/>
</dbReference>
<dbReference type="EMBL" id="KV784376">
    <property type="protein sequence ID" value="OEU09204.1"/>
    <property type="molecule type" value="Genomic_DNA"/>
</dbReference>
<reference evidence="2 3" key="1">
    <citation type="submission" date="2016-09" db="EMBL/GenBank/DDBJ databases">
        <title>Extensive genetic diversity and differential bi-allelic expression allows diatom success in the polar Southern Ocean.</title>
        <authorList>
            <consortium name="DOE Joint Genome Institute"/>
            <person name="Mock T."/>
            <person name="Otillar R.P."/>
            <person name="Strauss J."/>
            <person name="Dupont C."/>
            <person name="Frickenhaus S."/>
            <person name="Maumus F."/>
            <person name="Mcmullan M."/>
            <person name="Sanges R."/>
            <person name="Schmutz J."/>
            <person name="Toseland A."/>
            <person name="Valas R."/>
            <person name="Veluchamy A."/>
            <person name="Ward B.J."/>
            <person name="Allen A."/>
            <person name="Barry K."/>
            <person name="Falciatore A."/>
            <person name="Ferrante M."/>
            <person name="Fortunato A.E."/>
            <person name="Gloeckner G."/>
            <person name="Gruber A."/>
            <person name="Hipkin R."/>
            <person name="Janech M."/>
            <person name="Kroth P."/>
            <person name="Leese F."/>
            <person name="Lindquist E."/>
            <person name="Lyon B.R."/>
            <person name="Martin J."/>
            <person name="Mayer C."/>
            <person name="Parker M."/>
            <person name="Quesneville H."/>
            <person name="Raymond J."/>
            <person name="Uhlig C."/>
            <person name="Valentin K.U."/>
            <person name="Worden A.Z."/>
            <person name="Armbrust E.V."/>
            <person name="Bowler C."/>
            <person name="Green B."/>
            <person name="Moulton V."/>
            <person name="Van Oosterhout C."/>
            <person name="Grigoriev I."/>
        </authorList>
    </citation>
    <scope>NUCLEOTIDE SEQUENCE [LARGE SCALE GENOMIC DNA]</scope>
    <source>
        <strain evidence="2 3">CCMP1102</strain>
    </source>
</reference>
<dbReference type="KEGG" id="fcy:FRACYDRAFT_248538"/>
<keyword evidence="3" id="KW-1185">Reference proteome</keyword>
<dbReference type="OrthoDB" id="54457at2759"/>
<sequence>MVMEDIMTNENENNDNILIIEAGDRPELYPHVVLKGNPANLSALRGTDAQTRSIFFDERNNNSNDDDEDVTPSTPPLLMESSVFVSLMMTTDADADDENEDENKNNNNNTFIQGEMFITNTQILFVAIERDQSQYDLAIGAACIVLHAMTDEPELSVYLQLSSSSSSSVGEQQQQQQQPPTETSDGTETTSKEEERDKMLERLDNLLVVPPQFEDGQFDDAIEENDD</sequence>
<protein>
    <submittedName>
        <fullName evidence="2">Uncharacterized protein</fullName>
    </submittedName>
</protein>
<organism evidence="2 3">
    <name type="scientific">Fragilariopsis cylindrus CCMP1102</name>
    <dbReference type="NCBI Taxonomy" id="635003"/>
    <lineage>
        <taxon>Eukaryota</taxon>
        <taxon>Sar</taxon>
        <taxon>Stramenopiles</taxon>
        <taxon>Ochrophyta</taxon>
        <taxon>Bacillariophyta</taxon>
        <taxon>Bacillariophyceae</taxon>
        <taxon>Bacillariophycidae</taxon>
        <taxon>Bacillariales</taxon>
        <taxon>Bacillariaceae</taxon>
        <taxon>Fragilariopsis</taxon>
    </lineage>
</organism>
<dbReference type="AlphaFoldDB" id="A0A1E7ETT8"/>
<dbReference type="Proteomes" id="UP000095751">
    <property type="component" value="Unassembled WGS sequence"/>
</dbReference>
<accession>A0A1E7ETT8</accession>
<proteinExistence type="predicted"/>
<dbReference type="InParanoid" id="A0A1E7ETT8"/>